<keyword evidence="1" id="KW-0479">Metal-binding</keyword>
<feature type="coiled-coil region" evidence="4">
    <location>
        <begin position="201"/>
        <end position="228"/>
    </location>
</feature>
<evidence type="ECO:0000313" key="7">
    <source>
        <dbReference type="EMBL" id="KAG5180101.1"/>
    </source>
</evidence>
<feature type="domain" description="EF-hand" evidence="6">
    <location>
        <begin position="152"/>
        <end position="187"/>
    </location>
</feature>
<organism evidence="7 8">
    <name type="scientific">Tribonema minus</name>
    <dbReference type="NCBI Taxonomy" id="303371"/>
    <lineage>
        <taxon>Eukaryota</taxon>
        <taxon>Sar</taxon>
        <taxon>Stramenopiles</taxon>
        <taxon>Ochrophyta</taxon>
        <taxon>PX clade</taxon>
        <taxon>Xanthophyceae</taxon>
        <taxon>Tribonematales</taxon>
        <taxon>Tribonemataceae</taxon>
        <taxon>Tribonema</taxon>
    </lineage>
</organism>
<keyword evidence="8" id="KW-1185">Reference proteome</keyword>
<sequence>MKHRDDASVSSTASSGEIGDETANALAVQELKKTMGKLPPEAIFAIFDKDNDGTIDFEEFKAILPQLGIEVSLPKALRYFRTCDKNGNGSIDLDEFKMALFAVDPDNGNPVGFAPNSLLSPMDAFDMFDTDKSGNIDEDEFFFLLQFLGVEVSEERLESLFKQYDTNGNGTIEYDEFKKIWVRLANVKKELADRGIKIPKLATHGQLVRKLERILDEEEEREARALAEAERWGRWQALLRGKRAAHRRAKLRAEAELKTALDAAGSVYVFGTGAYREFAADPPREAFQGRYRYQHWDLLKELWGRRVAPTPEVGTTLPAAAAAAAAAAAGGSAADGSSAAASSASSSGSGGVQRSACALDSQKFYYDPERDATTSPFRELSAGRSTAGLWGKRIASVALSEGAAFALSELGEVFAWGGRSHWWHDLAADSHWQTHWRGDTTARSQLLLQTTGKGEFEGGGGEGGEGGVRGGGRGGRGCTGGPRRMSWWPSTRCCASTSTCGARRPPTRCVTSVKCN</sequence>
<dbReference type="GO" id="GO:0005509">
    <property type="term" value="F:calcium ion binding"/>
    <property type="evidence" value="ECO:0007669"/>
    <property type="project" value="InterPro"/>
</dbReference>
<evidence type="ECO:0000256" key="4">
    <source>
        <dbReference type="SAM" id="Coils"/>
    </source>
</evidence>
<dbReference type="PANTHER" id="PTHR34524">
    <property type="entry name" value="CALCYPHOSIN"/>
    <property type="match status" value="1"/>
</dbReference>
<protein>
    <recommendedName>
        <fullName evidence="6">EF-hand domain-containing protein</fullName>
    </recommendedName>
</protein>
<keyword evidence="3" id="KW-0106">Calcium</keyword>
<evidence type="ECO:0000259" key="6">
    <source>
        <dbReference type="PROSITE" id="PS50222"/>
    </source>
</evidence>
<dbReference type="CDD" id="cd00051">
    <property type="entry name" value="EFh"/>
    <property type="match status" value="2"/>
</dbReference>
<feature type="region of interest" description="Disordered" evidence="5">
    <location>
        <begin position="452"/>
        <end position="483"/>
    </location>
</feature>
<evidence type="ECO:0000256" key="3">
    <source>
        <dbReference type="ARBA" id="ARBA00022837"/>
    </source>
</evidence>
<dbReference type="Gene3D" id="1.10.238.10">
    <property type="entry name" value="EF-hand"/>
    <property type="match status" value="2"/>
</dbReference>
<keyword evidence="4" id="KW-0175">Coiled coil</keyword>
<evidence type="ECO:0000256" key="2">
    <source>
        <dbReference type="ARBA" id="ARBA00022737"/>
    </source>
</evidence>
<dbReference type="InterPro" id="IPR011992">
    <property type="entry name" value="EF-hand-dom_pair"/>
</dbReference>
<dbReference type="PROSITE" id="PS00018">
    <property type="entry name" value="EF_HAND_1"/>
    <property type="match status" value="4"/>
</dbReference>
<feature type="domain" description="EF-hand" evidence="6">
    <location>
        <begin position="41"/>
        <end position="70"/>
    </location>
</feature>
<evidence type="ECO:0000313" key="8">
    <source>
        <dbReference type="Proteomes" id="UP000664859"/>
    </source>
</evidence>
<keyword evidence="2" id="KW-0677">Repeat</keyword>
<dbReference type="OrthoDB" id="8068875at2759"/>
<dbReference type="SMART" id="SM00054">
    <property type="entry name" value="EFh"/>
    <property type="match status" value="4"/>
</dbReference>
<feature type="domain" description="EF-hand" evidence="6">
    <location>
        <begin position="116"/>
        <end position="151"/>
    </location>
</feature>
<dbReference type="InterPro" id="IPR018247">
    <property type="entry name" value="EF_Hand_1_Ca_BS"/>
</dbReference>
<dbReference type="Pfam" id="PF13499">
    <property type="entry name" value="EF-hand_7"/>
    <property type="match status" value="2"/>
</dbReference>
<dbReference type="EMBL" id="JAFCMP010000412">
    <property type="protein sequence ID" value="KAG5180101.1"/>
    <property type="molecule type" value="Genomic_DNA"/>
</dbReference>
<dbReference type="PROSITE" id="PS50222">
    <property type="entry name" value="EF_HAND_2"/>
    <property type="match status" value="4"/>
</dbReference>
<reference evidence="7" key="1">
    <citation type="submission" date="2021-02" db="EMBL/GenBank/DDBJ databases">
        <title>First Annotated Genome of the Yellow-green Alga Tribonema minus.</title>
        <authorList>
            <person name="Mahan K.M."/>
        </authorList>
    </citation>
    <scope>NUCLEOTIDE SEQUENCE</scope>
    <source>
        <strain evidence="7">UTEX B ZZ1240</strain>
    </source>
</reference>
<dbReference type="AlphaFoldDB" id="A0A836CDL9"/>
<evidence type="ECO:0000256" key="5">
    <source>
        <dbReference type="SAM" id="MobiDB-lite"/>
    </source>
</evidence>
<dbReference type="FunFam" id="1.10.238.10:FF:000003">
    <property type="entry name" value="Calmodulin A"/>
    <property type="match status" value="1"/>
</dbReference>
<dbReference type="Proteomes" id="UP000664859">
    <property type="component" value="Unassembled WGS sequence"/>
</dbReference>
<name>A0A836CDL9_9STRA</name>
<accession>A0A836CDL9</accession>
<dbReference type="SUPFAM" id="SSF47473">
    <property type="entry name" value="EF-hand"/>
    <property type="match status" value="1"/>
</dbReference>
<proteinExistence type="predicted"/>
<dbReference type="InterPro" id="IPR002048">
    <property type="entry name" value="EF_hand_dom"/>
</dbReference>
<comment type="caution">
    <text evidence="7">The sequence shown here is derived from an EMBL/GenBank/DDBJ whole genome shotgun (WGS) entry which is preliminary data.</text>
</comment>
<feature type="domain" description="EF-hand" evidence="6">
    <location>
        <begin position="71"/>
        <end position="106"/>
    </location>
</feature>
<dbReference type="InterPro" id="IPR051581">
    <property type="entry name" value="Ca-bind"/>
</dbReference>
<gene>
    <name evidence="7" type="ORF">JKP88DRAFT_166963</name>
</gene>
<evidence type="ECO:0000256" key="1">
    <source>
        <dbReference type="ARBA" id="ARBA00022723"/>
    </source>
</evidence>
<dbReference type="PANTHER" id="PTHR34524:SF6">
    <property type="entry name" value="CALCYPHOSINE LIKE"/>
    <property type="match status" value="1"/>
</dbReference>
<feature type="compositionally biased region" description="Gly residues" evidence="5">
    <location>
        <begin position="457"/>
        <end position="480"/>
    </location>
</feature>